<keyword evidence="3" id="KW-1185">Reference proteome</keyword>
<feature type="compositionally biased region" description="Basic residues" evidence="1">
    <location>
        <begin position="65"/>
        <end position="75"/>
    </location>
</feature>
<evidence type="ECO:0000256" key="1">
    <source>
        <dbReference type="SAM" id="MobiDB-lite"/>
    </source>
</evidence>
<sequence length="123" mass="13497">MEVEVVARAELARAGERAPMEHQGVLPVEHREALPAEHREALLAEHREALPAEHRGVVLEEHLVARHRSPRHRSRGPVPGLSHHGSLLHRALTTRPCARSCTPALAGLPCVCSCRTFTGARQS</sequence>
<dbReference type="EMBL" id="CYGX02000071">
    <property type="protein sequence ID" value="SIT47045.1"/>
    <property type="molecule type" value="Genomic_DNA"/>
</dbReference>
<protein>
    <submittedName>
        <fullName evidence="2">Uncharacterized protein</fullName>
    </submittedName>
</protein>
<feature type="region of interest" description="Disordered" evidence="1">
    <location>
        <begin position="65"/>
        <end position="84"/>
    </location>
</feature>
<organism evidence="2 3">
    <name type="scientific">Paraburkholderia ribeironis</name>
    <dbReference type="NCBI Taxonomy" id="1247936"/>
    <lineage>
        <taxon>Bacteria</taxon>
        <taxon>Pseudomonadati</taxon>
        <taxon>Pseudomonadota</taxon>
        <taxon>Betaproteobacteria</taxon>
        <taxon>Burkholderiales</taxon>
        <taxon>Burkholderiaceae</taxon>
        <taxon>Paraburkholderia</taxon>
    </lineage>
</organism>
<reference evidence="2 3" key="1">
    <citation type="submission" date="2016-12" db="EMBL/GenBank/DDBJ databases">
        <authorList>
            <person name="Song W.-J."/>
            <person name="Kurnit D.M."/>
        </authorList>
    </citation>
    <scope>NUCLEOTIDE SEQUENCE [LARGE SCALE GENOMIC DNA]</scope>
    <source>
        <strain evidence="2 3">STM7296</strain>
    </source>
</reference>
<gene>
    <name evidence="2" type="ORF">BN2475_710020</name>
</gene>
<dbReference type="AlphaFoldDB" id="A0A1N7SJ78"/>
<proteinExistence type="predicted"/>
<evidence type="ECO:0000313" key="3">
    <source>
        <dbReference type="Proteomes" id="UP000187012"/>
    </source>
</evidence>
<evidence type="ECO:0000313" key="2">
    <source>
        <dbReference type="EMBL" id="SIT47045.1"/>
    </source>
</evidence>
<accession>A0A1N7SJ78</accession>
<dbReference type="Proteomes" id="UP000187012">
    <property type="component" value="Unassembled WGS sequence"/>
</dbReference>
<name>A0A1N7SJ78_9BURK</name>